<dbReference type="InterPro" id="IPR012677">
    <property type="entry name" value="Nucleotide-bd_a/b_plait_sf"/>
</dbReference>
<proteinExistence type="predicted"/>
<comment type="caution">
    <text evidence="5">The sequence shown here is derived from an EMBL/GenBank/DDBJ whole genome shotgun (WGS) entry which is preliminary data.</text>
</comment>
<dbReference type="AlphaFoldDB" id="A0A1Z8JHZ6"/>
<dbReference type="InterPro" id="IPR039171">
    <property type="entry name" value="Cwc2/Slt11"/>
</dbReference>
<keyword evidence="1 2" id="KW-0694">RNA-binding</keyword>
<feature type="compositionally biased region" description="Basic and acidic residues" evidence="3">
    <location>
        <begin position="629"/>
        <end position="640"/>
    </location>
</feature>
<dbReference type="GO" id="GO:0000398">
    <property type="term" value="P:mRNA splicing, via spliceosome"/>
    <property type="evidence" value="ECO:0007669"/>
    <property type="project" value="TreeGrafter"/>
</dbReference>
<evidence type="ECO:0000256" key="1">
    <source>
        <dbReference type="ARBA" id="ARBA00022884"/>
    </source>
</evidence>
<evidence type="ECO:0000256" key="3">
    <source>
        <dbReference type="SAM" id="MobiDB-lite"/>
    </source>
</evidence>
<protein>
    <recommendedName>
        <fullName evidence="4">RRM domain-containing protein</fullName>
    </recommendedName>
</protein>
<dbReference type="Proteomes" id="UP000195871">
    <property type="component" value="Unassembled WGS sequence"/>
</dbReference>
<dbReference type="SUPFAM" id="SSF54928">
    <property type="entry name" value="RNA-binding domain, RBD"/>
    <property type="match status" value="3"/>
</dbReference>
<organism evidence="5 6">
    <name type="scientific">Pichia kudriavzevii</name>
    <name type="common">Yeast</name>
    <name type="synonym">Issatchenkia orientalis</name>
    <dbReference type="NCBI Taxonomy" id="4909"/>
    <lineage>
        <taxon>Eukaryota</taxon>
        <taxon>Fungi</taxon>
        <taxon>Dikarya</taxon>
        <taxon>Ascomycota</taxon>
        <taxon>Saccharomycotina</taxon>
        <taxon>Pichiomycetes</taxon>
        <taxon>Pichiales</taxon>
        <taxon>Pichiaceae</taxon>
        <taxon>Pichia</taxon>
    </lineage>
</organism>
<dbReference type="PROSITE" id="PS50102">
    <property type="entry name" value="RRM"/>
    <property type="match status" value="1"/>
</dbReference>
<dbReference type="EMBL" id="NHMM01000009">
    <property type="protein sequence ID" value="OUT20189.1"/>
    <property type="molecule type" value="Genomic_DNA"/>
</dbReference>
<dbReference type="SMART" id="SM00360">
    <property type="entry name" value="RRM"/>
    <property type="match status" value="1"/>
</dbReference>
<name>A0A1Z8JHZ6_PICKU</name>
<dbReference type="InterPro" id="IPR000504">
    <property type="entry name" value="RRM_dom"/>
</dbReference>
<accession>A0A1Z8JHZ6</accession>
<evidence type="ECO:0000313" key="5">
    <source>
        <dbReference type="EMBL" id="OUT20189.1"/>
    </source>
</evidence>
<feature type="region of interest" description="Disordered" evidence="3">
    <location>
        <begin position="1"/>
        <end position="31"/>
    </location>
</feature>
<evidence type="ECO:0000256" key="2">
    <source>
        <dbReference type="PROSITE-ProRule" id="PRU00176"/>
    </source>
</evidence>
<dbReference type="GO" id="GO:0010494">
    <property type="term" value="C:cytoplasmic stress granule"/>
    <property type="evidence" value="ECO:0007669"/>
    <property type="project" value="TreeGrafter"/>
</dbReference>
<dbReference type="VEuPathDB" id="FungiDB:C5L36_0A12790"/>
<feature type="domain" description="RRM" evidence="4">
    <location>
        <begin position="362"/>
        <end position="435"/>
    </location>
</feature>
<dbReference type="InterPro" id="IPR035979">
    <property type="entry name" value="RBD_domain_sf"/>
</dbReference>
<dbReference type="GO" id="GO:0003729">
    <property type="term" value="F:mRNA binding"/>
    <property type="evidence" value="ECO:0007669"/>
    <property type="project" value="TreeGrafter"/>
</dbReference>
<dbReference type="PANTHER" id="PTHR14089:SF10">
    <property type="entry name" value="RNA-BINDING PROTEIN NAB6"/>
    <property type="match status" value="1"/>
</dbReference>
<evidence type="ECO:0000313" key="6">
    <source>
        <dbReference type="Proteomes" id="UP000195871"/>
    </source>
</evidence>
<dbReference type="PANTHER" id="PTHR14089">
    <property type="entry name" value="PRE-MRNA-SPLICING FACTOR RBM22"/>
    <property type="match status" value="1"/>
</dbReference>
<reference evidence="5 6" key="1">
    <citation type="submission" date="2017-05" db="EMBL/GenBank/DDBJ databases">
        <title>The Genome Sequence of Candida krusei Ckrusei653.</title>
        <authorList>
            <person name="Cuomo C."/>
            <person name="Forche A."/>
            <person name="Young S."/>
            <person name="Abouelleil A."/>
            <person name="Cao P."/>
            <person name="Chapman S."/>
            <person name="Cusick C."/>
            <person name="Shea T."/>
            <person name="Nusbaum C."/>
            <person name="Birren B."/>
        </authorList>
    </citation>
    <scope>NUCLEOTIDE SEQUENCE [LARGE SCALE GENOMIC DNA]</scope>
    <source>
        <strain evidence="5 6">Ckrusei653</strain>
    </source>
</reference>
<feature type="region of interest" description="Disordered" evidence="3">
    <location>
        <begin position="578"/>
        <end position="644"/>
    </location>
</feature>
<sequence>MHPPSLRLRGSRTQYQQHQQHQQHHQQYHQAHIHSANYSPLAFSPLGQPTPSLENDFSQRLLPQSLLVGSPFFQNGPHLKHNHHLSDNQDYIYRGVKILNFQSKPLIELLKDFKFGSLESAKLQNDGSVVLSFVDSFIACHYYNHALKAHNVELIALPPVNEKIQLEINENGASRALCLTNICISKESLQNLLEKFGIVVEFNFIDSENAAFVKFTSIINAMKCKNQFHLLAKIDDEDKGDLSQIELEYGNDEMLDSSINDQFEIDANNLSFSNLNSNSNSNSNYDINSRSNSIVYDSRRASVDFTPPMSNDHYVYYPPPAISAIPPPAAHSSSTSSLQLSSALSHHLSHPIVDVPSNIGNRTVYLGNLSNNLSIEEICNVIRGGNLENIKYLPHKKIAFITFIRHIDAANFIARANVDHVFLNSKYVKVGWGHNSGYLSPEIEIEINENNATRNLYIGVNENTEREGVDFLWKDGVKLYNTIPKEETLRRDFSIFGQIEQVNYFKNGACAFINFTDIRYSIKAVHDLNNNVNDLHQSLENRYEKLLISYGKDRCGNPPKKKRRRKKTLGLGVITNSSSSSLSLSSLPPSSPSLVPTTPSFNSNDNNYVDNNENIGSNHVNNSNNNDNTKNDNKGSERHYSHTQTPMVPYYEPYYYVPQYYYTPPSPYMYSGSNMGRSKNNLSKGKK</sequence>
<evidence type="ECO:0000259" key="4">
    <source>
        <dbReference type="PROSITE" id="PS50102"/>
    </source>
</evidence>
<gene>
    <name evidence="5" type="ORF">CAS74_004931</name>
</gene>
<dbReference type="Gene3D" id="3.30.70.330">
    <property type="match status" value="3"/>
</dbReference>
<feature type="compositionally biased region" description="Low complexity" evidence="3">
    <location>
        <begin position="578"/>
        <end position="628"/>
    </location>
</feature>